<sequence length="49" mass="5392">MQVEVPEGESAYQGLKDKVDALPEVSVPTSMMQRHGIADTKDVANVEKY</sequence>
<protein>
    <submittedName>
        <fullName evidence="1">Uncharacterized protein</fullName>
    </submittedName>
</protein>
<evidence type="ECO:0000313" key="1">
    <source>
        <dbReference type="EMBL" id="MBF4102857.1"/>
    </source>
</evidence>
<accession>A0A930URX2</accession>
<dbReference type="EMBL" id="JADION010000035">
    <property type="protein sequence ID" value="MBF4102857.1"/>
    <property type="molecule type" value="Genomic_DNA"/>
</dbReference>
<name>A0A930URX2_9PAST</name>
<reference evidence="1" key="1">
    <citation type="submission" date="2020-11" db="EMBL/GenBank/DDBJ databases">
        <title>Gallibacterium anatis 1637, full genome, WGS.</title>
        <authorList>
            <person name="Laishevtcev A.I."/>
            <person name="Yakimova E.A."/>
            <person name="Petkovich D."/>
            <person name="Stepanova T.V."/>
            <person name="Kalendr R.S."/>
            <person name="Rubalsky E.O."/>
            <person name="Zulkarneev E.R."/>
            <person name="Aleshkin A.V."/>
        </authorList>
    </citation>
    <scope>NUCLEOTIDE SEQUENCE</scope>
    <source>
        <strain evidence="1">1637</strain>
    </source>
</reference>
<organism evidence="1">
    <name type="scientific">Gallibacterium anatis</name>
    <dbReference type="NCBI Taxonomy" id="750"/>
    <lineage>
        <taxon>Bacteria</taxon>
        <taxon>Pseudomonadati</taxon>
        <taxon>Pseudomonadota</taxon>
        <taxon>Gammaproteobacteria</taxon>
        <taxon>Pasteurellales</taxon>
        <taxon>Pasteurellaceae</taxon>
        <taxon>Gallibacterium</taxon>
    </lineage>
</organism>
<proteinExistence type="predicted"/>
<gene>
    <name evidence="1" type="ORF">INT80_11150</name>
</gene>
<comment type="caution">
    <text evidence="1">The sequence shown here is derived from an EMBL/GenBank/DDBJ whole genome shotgun (WGS) entry which is preliminary data.</text>
</comment>
<dbReference type="AlphaFoldDB" id="A0A930URX2"/>